<name>A0ABW9JGE8_9SPHI</name>
<organism evidence="1 2">
    <name type="scientific">Pedobacter helvus</name>
    <dbReference type="NCBI Taxonomy" id="2563444"/>
    <lineage>
        <taxon>Bacteria</taxon>
        <taxon>Pseudomonadati</taxon>
        <taxon>Bacteroidota</taxon>
        <taxon>Sphingobacteriia</taxon>
        <taxon>Sphingobacteriales</taxon>
        <taxon>Sphingobacteriaceae</taxon>
        <taxon>Pedobacter</taxon>
    </lineage>
</organism>
<dbReference type="Pfam" id="PF14281">
    <property type="entry name" value="PDDEXK_4"/>
    <property type="match status" value="1"/>
</dbReference>
<gene>
    <name evidence="1" type="ORF">E5L68_001385</name>
</gene>
<evidence type="ECO:0000313" key="1">
    <source>
        <dbReference type="EMBL" id="MFN0290022.1"/>
    </source>
</evidence>
<dbReference type="EMBL" id="SRMP02000001">
    <property type="protein sequence ID" value="MFN0290022.1"/>
    <property type="molecule type" value="Genomic_DNA"/>
</dbReference>
<evidence type="ECO:0000313" key="2">
    <source>
        <dbReference type="Proteomes" id="UP001517367"/>
    </source>
</evidence>
<keyword evidence="2" id="KW-1185">Reference proteome</keyword>
<protein>
    <submittedName>
        <fullName evidence="1">PD-(D/E)XK nuclease family protein</fullName>
    </submittedName>
</protein>
<dbReference type="InterPro" id="IPR029470">
    <property type="entry name" value="PDDEXK_4"/>
</dbReference>
<accession>A0ABW9JGE8</accession>
<dbReference type="RefSeq" id="WP_138727619.1">
    <property type="nucleotide sequence ID" value="NZ_SRMP02000001.1"/>
</dbReference>
<reference evidence="1 2" key="1">
    <citation type="submission" date="2024-12" db="EMBL/GenBank/DDBJ databases">
        <authorList>
            <person name="Hu S."/>
        </authorList>
    </citation>
    <scope>NUCLEOTIDE SEQUENCE [LARGE SCALE GENOMIC DNA]</scope>
    <source>
        <strain evidence="1 2">P-25</strain>
    </source>
</reference>
<comment type="caution">
    <text evidence="1">The sequence shown here is derived from an EMBL/GenBank/DDBJ whole genome shotgun (WGS) entry which is preliminary data.</text>
</comment>
<sequence length="337" mass="39514">MSLNTNLFGTLLKLYKANGIRTPLEDFTTEILVHILNQNESIMSKFVNKVLKIEGYNFVATSQETFVFKQRGRHFCKVDVVFRNENKICFLENKVHSEEGFDQLINYSDTLDEQSEYQEKHLRYCTKFYEDKIHITKNHFSQFRWCNISNFLQEWKDNDIIKQFLEFLENNQMGNSTDFTLQEILSLQSISPALLKMSSYLDKIRPRFVEQFGALASINNSKQLTTYNRQVIVKQPLFGEGYSEIGAGFDFSTSPKLIVWIWVGKGCTEFAKFKELVAPTEIYHNDEYLEVGKPLSDFISSENMELDIEKWFIYSFDIVKSVIKDNQHLTWHVPNIV</sequence>
<dbReference type="Proteomes" id="UP001517367">
    <property type="component" value="Unassembled WGS sequence"/>
</dbReference>
<proteinExistence type="predicted"/>